<organism evidence="1 2">
    <name type="scientific">Glaesserella parasuis HPS9</name>
    <dbReference type="NCBI Taxonomy" id="1450513"/>
    <lineage>
        <taxon>Bacteria</taxon>
        <taxon>Pseudomonadati</taxon>
        <taxon>Pseudomonadota</taxon>
        <taxon>Gammaproteobacteria</taxon>
        <taxon>Pasteurellales</taxon>
        <taxon>Pasteurellaceae</taxon>
        <taxon>Glaesserella</taxon>
    </lineage>
</organism>
<gene>
    <name evidence="1" type="ORF">HPS9_11370</name>
</gene>
<dbReference type="RefSeq" id="WP_005710899.1">
    <property type="nucleotide sequence ID" value="NZ_JDSN01000191.1"/>
</dbReference>
<comment type="caution">
    <text evidence="1">The sequence shown here is derived from an EMBL/GenBank/DDBJ whole genome shotgun (WGS) entry which is preliminary data.</text>
</comment>
<name>A0A836YZA1_GLAPU</name>
<accession>A0A836YZA1</accession>
<evidence type="ECO:0000313" key="2">
    <source>
        <dbReference type="Proteomes" id="UP000027441"/>
    </source>
</evidence>
<dbReference type="AlphaFoldDB" id="A0A836YZA1"/>
<sequence length="163" mass="19345">MKKRTTIQFLVEGQTEREFIKALNLLGKVQLINLWDKDISSILARLRADEIYIIYDTDVIHNIERFTRNLRVLKQQKIKFFLLQQTKNLEDEIVRCSNCQTIKDVFGTGIKEFKEQFLACNNLEYKLAEIGIKHLDLWQGKHLEQLSEWKNLRRKFSDLASSK</sequence>
<protein>
    <recommendedName>
        <fullName evidence="3">DUF4276 family protein</fullName>
    </recommendedName>
</protein>
<proteinExistence type="predicted"/>
<dbReference type="EMBL" id="JDSN01000191">
    <property type="protein sequence ID" value="KDB44273.1"/>
    <property type="molecule type" value="Genomic_DNA"/>
</dbReference>
<evidence type="ECO:0008006" key="3">
    <source>
        <dbReference type="Google" id="ProtNLM"/>
    </source>
</evidence>
<evidence type="ECO:0000313" key="1">
    <source>
        <dbReference type="EMBL" id="KDB44273.1"/>
    </source>
</evidence>
<dbReference type="Proteomes" id="UP000027441">
    <property type="component" value="Unassembled WGS sequence"/>
</dbReference>
<reference evidence="1 2" key="1">
    <citation type="submission" date="2014-02" db="EMBL/GenBank/DDBJ databases">
        <title>Comparative genomics of Haemophilus parasuis isolated from pig lungs.</title>
        <authorList>
            <person name="Kittichotirat W."/>
            <person name="Bumgarner R.E."/>
            <person name="Lawrence P."/>
        </authorList>
    </citation>
    <scope>NUCLEOTIDE SEQUENCE [LARGE SCALE GENOMIC DNA]</scope>
    <source>
        <strain evidence="1 2">HPS9</strain>
    </source>
</reference>